<dbReference type="Gene3D" id="1.10.10.10">
    <property type="entry name" value="Winged helix-like DNA-binding domain superfamily/Winged helix DNA-binding domain"/>
    <property type="match status" value="1"/>
</dbReference>
<dbReference type="SUPFAM" id="SSF46785">
    <property type="entry name" value="Winged helix' DNA-binding domain"/>
    <property type="match status" value="1"/>
</dbReference>
<feature type="domain" description="HTH marR-type" evidence="2">
    <location>
        <begin position="10"/>
        <end position="108"/>
    </location>
</feature>
<organism evidence="3 4">
    <name type="scientific">Pseudonocardia ammonioxydans</name>
    <dbReference type="NCBI Taxonomy" id="260086"/>
    <lineage>
        <taxon>Bacteria</taxon>
        <taxon>Bacillati</taxon>
        <taxon>Actinomycetota</taxon>
        <taxon>Actinomycetes</taxon>
        <taxon>Pseudonocardiales</taxon>
        <taxon>Pseudonocardiaceae</taxon>
        <taxon>Pseudonocardia</taxon>
    </lineage>
</organism>
<dbReference type="SMART" id="SM00347">
    <property type="entry name" value="HTH_MARR"/>
    <property type="match status" value="1"/>
</dbReference>
<dbReference type="GO" id="GO:0003700">
    <property type="term" value="F:DNA-binding transcription factor activity"/>
    <property type="evidence" value="ECO:0007669"/>
    <property type="project" value="InterPro"/>
</dbReference>
<accession>A0A1I5ARS0</accession>
<keyword evidence="4" id="KW-1185">Reference proteome</keyword>
<evidence type="ECO:0000256" key="1">
    <source>
        <dbReference type="SAM" id="MobiDB-lite"/>
    </source>
</evidence>
<keyword evidence="3" id="KW-0238">DNA-binding</keyword>
<dbReference type="AlphaFoldDB" id="A0A1I5ARS0"/>
<dbReference type="EMBL" id="FOUY01000018">
    <property type="protein sequence ID" value="SFN65090.1"/>
    <property type="molecule type" value="Genomic_DNA"/>
</dbReference>
<dbReference type="InterPro" id="IPR011991">
    <property type="entry name" value="ArsR-like_HTH"/>
</dbReference>
<dbReference type="InterPro" id="IPR036388">
    <property type="entry name" value="WH-like_DNA-bd_sf"/>
</dbReference>
<dbReference type="STRING" id="260086.SAMN05216207_1018106"/>
<proteinExistence type="predicted"/>
<protein>
    <submittedName>
        <fullName evidence="3">DNA-binding transcriptional regulator, MarR family</fullName>
    </submittedName>
</protein>
<feature type="region of interest" description="Disordered" evidence="1">
    <location>
        <begin position="125"/>
        <end position="152"/>
    </location>
</feature>
<evidence type="ECO:0000259" key="2">
    <source>
        <dbReference type="SMART" id="SM00347"/>
    </source>
</evidence>
<dbReference type="InterPro" id="IPR000835">
    <property type="entry name" value="HTH_MarR-typ"/>
</dbReference>
<evidence type="ECO:0000313" key="4">
    <source>
        <dbReference type="Proteomes" id="UP000199614"/>
    </source>
</evidence>
<dbReference type="CDD" id="cd00090">
    <property type="entry name" value="HTH_ARSR"/>
    <property type="match status" value="1"/>
</dbReference>
<evidence type="ECO:0000313" key="3">
    <source>
        <dbReference type="EMBL" id="SFN65090.1"/>
    </source>
</evidence>
<name>A0A1I5ARS0_PSUAM</name>
<dbReference type="Pfam" id="PF12802">
    <property type="entry name" value="MarR_2"/>
    <property type="match status" value="1"/>
</dbReference>
<dbReference type="GO" id="GO:0003677">
    <property type="term" value="F:DNA binding"/>
    <property type="evidence" value="ECO:0007669"/>
    <property type="project" value="UniProtKB-KW"/>
</dbReference>
<sequence>MDAEIEKVYRDRGLHGVRPRYAYPLIRLAHTGPLTIRELADSLNQSHSAVSQTLAGMRRENLVSSQPGTDARTRRVALTAYGRSLVPFLETEWRATEAAVAELDDEVLPLALSAAVTATEAALRRRSLSDRISDRMDDDAAPPGPPGDEASG</sequence>
<dbReference type="Proteomes" id="UP000199614">
    <property type="component" value="Unassembled WGS sequence"/>
</dbReference>
<gene>
    <name evidence="3" type="ORF">SAMN05216207_1018106</name>
</gene>
<dbReference type="InterPro" id="IPR036390">
    <property type="entry name" value="WH_DNA-bd_sf"/>
</dbReference>
<reference evidence="3 4" key="1">
    <citation type="submission" date="2016-10" db="EMBL/GenBank/DDBJ databases">
        <authorList>
            <person name="de Groot N.N."/>
        </authorList>
    </citation>
    <scope>NUCLEOTIDE SEQUENCE [LARGE SCALE GENOMIC DNA]</scope>
    <source>
        <strain evidence="3 4">CGMCC 4.1877</strain>
    </source>
</reference>